<evidence type="ECO:0000256" key="6">
    <source>
        <dbReference type="PROSITE-ProRule" id="PRU00169"/>
    </source>
</evidence>
<dbReference type="InterPro" id="IPR036388">
    <property type="entry name" value="WH-like_DNA-bd_sf"/>
</dbReference>
<evidence type="ECO:0000313" key="10">
    <source>
        <dbReference type="EMBL" id="GFO85221.1"/>
    </source>
</evidence>
<evidence type="ECO:0000256" key="3">
    <source>
        <dbReference type="ARBA" id="ARBA00023125"/>
    </source>
</evidence>
<feature type="domain" description="Response regulatory" evidence="8">
    <location>
        <begin position="3"/>
        <end position="118"/>
    </location>
</feature>
<evidence type="ECO:0000259" key="9">
    <source>
        <dbReference type="PROSITE" id="PS51755"/>
    </source>
</evidence>
<dbReference type="InterPro" id="IPR039420">
    <property type="entry name" value="WalR-like"/>
</dbReference>
<dbReference type="Pfam" id="PF00072">
    <property type="entry name" value="Response_reg"/>
    <property type="match status" value="1"/>
</dbReference>
<dbReference type="PANTHER" id="PTHR48111:SF73">
    <property type="entry name" value="ALKALINE PHOSPHATASE SYNTHESIS TRANSCRIPTIONAL REGULATORY PROTEIN PHOP"/>
    <property type="match status" value="1"/>
</dbReference>
<evidence type="ECO:0000259" key="8">
    <source>
        <dbReference type="PROSITE" id="PS50110"/>
    </source>
</evidence>
<dbReference type="Pfam" id="PF00486">
    <property type="entry name" value="Trans_reg_C"/>
    <property type="match status" value="1"/>
</dbReference>
<gene>
    <name evidence="10" type="ORF">ANBU17_15680</name>
</gene>
<evidence type="ECO:0000256" key="1">
    <source>
        <dbReference type="ARBA" id="ARBA00018672"/>
    </source>
</evidence>
<keyword evidence="3 7" id="KW-0238">DNA-binding</keyword>
<reference evidence="10" key="1">
    <citation type="submission" date="2020-06" db="EMBL/GenBank/DDBJ databases">
        <title>Characterization of fructooligosaccharide metabolism and fructooligosaccharide-degrading enzymes in human commensal butyrate producers.</title>
        <authorList>
            <person name="Tanno H."/>
            <person name="Fujii T."/>
            <person name="Hirano K."/>
            <person name="Maeno S."/>
            <person name="Tonozuka T."/>
            <person name="Sakamoto M."/>
            <person name="Ohkuma M."/>
            <person name="Tochio T."/>
            <person name="Endo A."/>
        </authorList>
    </citation>
    <scope>NUCLEOTIDE SEQUENCE</scope>
    <source>
        <strain evidence="10">JCM 17466</strain>
    </source>
</reference>
<dbReference type="EMBL" id="BLYI01000031">
    <property type="protein sequence ID" value="GFO85221.1"/>
    <property type="molecule type" value="Genomic_DNA"/>
</dbReference>
<dbReference type="AlphaFoldDB" id="A0A916VD04"/>
<comment type="caution">
    <text evidence="10">The sequence shown here is derived from an EMBL/GenBank/DDBJ whole genome shotgun (WGS) entry which is preliminary data.</text>
</comment>
<dbReference type="Gene3D" id="3.40.50.2300">
    <property type="match status" value="1"/>
</dbReference>
<evidence type="ECO:0000256" key="5">
    <source>
        <dbReference type="ARBA" id="ARBA00024867"/>
    </source>
</evidence>
<dbReference type="RefSeq" id="WP_201310924.1">
    <property type="nucleotide sequence ID" value="NZ_BLYI01000031.1"/>
</dbReference>
<dbReference type="SMART" id="SM00448">
    <property type="entry name" value="REC"/>
    <property type="match status" value="1"/>
</dbReference>
<evidence type="ECO:0000256" key="7">
    <source>
        <dbReference type="PROSITE-ProRule" id="PRU01091"/>
    </source>
</evidence>
<dbReference type="SMART" id="SM00862">
    <property type="entry name" value="Trans_reg_C"/>
    <property type="match status" value="1"/>
</dbReference>
<dbReference type="Gene3D" id="6.10.250.690">
    <property type="match status" value="1"/>
</dbReference>
<keyword evidence="2" id="KW-0805">Transcription regulation</keyword>
<evidence type="ECO:0000256" key="4">
    <source>
        <dbReference type="ARBA" id="ARBA00023163"/>
    </source>
</evidence>
<dbReference type="GO" id="GO:0000156">
    <property type="term" value="F:phosphorelay response regulator activity"/>
    <property type="evidence" value="ECO:0007669"/>
    <property type="project" value="TreeGrafter"/>
</dbReference>
<dbReference type="Gene3D" id="1.10.10.10">
    <property type="entry name" value="Winged helix-like DNA-binding domain superfamily/Winged helix DNA-binding domain"/>
    <property type="match status" value="1"/>
</dbReference>
<feature type="domain" description="OmpR/PhoB-type" evidence="9">
    <location>
        <begin position="127"/>
        <end position="227"/>
    </location>
</feature>
<comment type="function">
    <text evidence="5">May play the central regulatory role in sporulation. It may be an element of the effector pathway responsible for the activation of sporulation genes in response to nutritional stress. Spo0A may act in concert with spo0H (a sigma factor) to control the expression of some genes that are critical to the sporulation process.</text>
</comment>
<proteinExistence type="predicted"/>
<organism evidence="10 11">
    <name type="scientific">Anaerostipes butyraticus</name>
    <dbReference type="NCBI Taxonomy" id="645466"/>
    <lineage>
        <taxon>Bacteria</taxon>
        <taxon>Bacillati</taxon>
        <taxon>Bacillota</taxon>
        <taxon>Clostridia</taxon>
        <taxon>Lachnospirales</taxon>
        <taxon>Lachnospiraceae</taxon>
        <taxon>Anaerostipes</taxon>
    </lineage>
</organism>
<dbReference type="GO" id="GO:0006355">
    <property type="term" value="P:regulation of DNA-templated transcription"/>
    <property type="evidence" value="ECO:0007669"/>
    <property type="project" value="InterPro"/>
</dbReference>
<evidence type="ECO:0000313" key="11">
    <source>
        <dbReference type="Proteomes" id="UP000613208"/>
    </source>
</evidence>
<dbReference type="InterPro" id="IPR011006">
    <property type="entry name" value="CheY-like_superfamily"/>
</dbReference>
<dbReference type="PROSITE" id="PS50110">
    <property type="entry name" value="RESPONSE_REGULATORY"/>
    <property type="match status" value="1"/>
</dbReference>
<feature type="modified residue" description="4-aspartylphosphate" evidence="6">
    <location>
        <position position="53"/>
    </location>
</feature>
<name>A0A916VD04_9FIRM</name>
<dbReference type="Proteomes" id="UP000613208">
    <property type="component" value="Unassembled WGS sequence"/>
</dbReference>
<dbReference type="GO" id="GO:0000976">
    <property type="term" value="F:transcription cis-regulatory region binding"/>
    <property type="evidence" value="ECO:0007669"/>
    <property type="project" value="TreeGrafter"/>
</dbReference>
<keyword evidence="11" id="KW-1185">Reference proteome</keyword>
<dbReference type="CDD" id="cd00383">
    <property type="entry name" value="trans_reg_C"/>
    <property type="match status" value="1"/>
</dbReference>
<dbReference type="InterPro" id="IPR001867">
    <property type="entry name" value="OmpR/PhoB-type_DNA-bd"/>
</dbReference>
<dbReference type="PROSITE" id="PS51755">
    <property type="entry name" value="OMPR_PHOB"/>
    <property type="match status" value="1"/>
</dbReference>
<accession>A0A916VD04</accession>
<protein>
    <recommendedName>
        <fullName evidence="1">Stage 0 sporulation protein A homolog</fullName>
    </recommendedName>
</protein>
<evidence type="ECO:0000256" key="2">
    <source>
        <dbReference type="ARBA" id="ARBA00023015"/>
    </source>
</evidence>
<dbReference type="GO" id="GO:0005829">
    <property type="term" value="C:cytosol"/>
    <property type="evidence" value="ECO:0007669"/>
    <property type="project" value="TreeGrafter"/>
</dbReference>
<dbReference type="GO" id="GO:0032993">
    <property type="term" value="C:protein-DNA complex"/>
    <property type="evidence" value="ECO:0007669"/>
    <property type="project" value="TreeGrafter"/>
</dbReference>
<dbReference type="InterPro" id="IPR001789">
    <property type="entry name" value="Sig_transdc_resp-reg_receiver"/>
</dbReference>
<dbReference type="PANTHER" id="PTHR48111">
    <property type="entry name" value="REGULATOR OF RPOS"/>
    <property type="match status" value="1"/>
</dbReference>
<keyword evidence="6" id="KW-0597">Phosphoprotein</keyword>
<sequence>MTDILLLEDDESVNRGIEFTLQKAGYHIVSVFTISQAKQILKQEAEIPMMICDVNLSDGNGTDLISYIRKTDSDMHIICLTALDQEMDQVLGYEAGADDYITKPFSLSVLLLKVNAYFRKQQNGAGGNCVQSGNLKADLDIMKLYREEEEISLTKNEWKMFSMFVKHPKQILSKAQILEHLFDMEGDFVDENTLAVYIRRLRGKIEPDPSHPEYIKNVRGIGYIWNQPCIRQGGGR</sequence>
<dbReference type="CDD" id="cd17574">
    <property type="entry name" value="REC_OmpR"/>
    <property type="match status" value="1"/>
</dbReference>
<feature type="DNA-binding region" description="OmpR/PhoB-type" evidence="7">
    <location>
        <begin position="127"/>
        <end position="227"/>
    </location>
</feature>
<keyword evidence="4" id="KW-0804">Transcription</keyword>
<dbReference type="SUPFAM" id="SSF52172">
    <property type="entry name" value="CheY-like"/>
    <property type="match status" value="1"/>
</dbReference>